<organism evidence="1 2">
    <name type="scientific">Batrachochytrium dendrobatidis (strain JAM81 / FGSC 10211)</name>
    <name type="common">Frog chytrid fungus</name>
    <dbReference type="NCBI Taxonomy" id="684364"/>
    <lineage>
        <taxon>Eukaryota</taxon>
        <taxon>Fungi</taxon>
        <taxon>Fungi incertae sedis</taxon>
        <taxon>Chytridiomycota</taxon>
        <taxon>Chytridiomycota incertae sedis</taxon>
        <taxon>Chytridiomycetes</taxon>
        <taxon>Rhizophydiales</taxon>
        <taxon>Rhizophydiales incertae sedis</taxon>
        <taxon>Batrachochytrium</taxon>
    </lineage>
</organism>
<reference evidence="1 2" key="1">
    <citation type="submission" date="2009-12" db="EMBL/GenBank/DDBJ databases">
        <title>The draft genome of Batrachochytrium dendrobatidis.</title>
        <authorList>
            <consortium name="US DOE Joint Genome Institute (JGI-PGF)"/>
            <person name="Kuo A."/>
            <person name="Salamov A."/>
            <person name="Schmutz J."/>
            <person name="Lucas S."/>
            <person name="Pitluck S."/>
            <person name="Rosenblum E."/>
            <person name="Stajich J."/>
            <person name="Eisen M."/>
            <person name="Grigoriev I.V."/>
        </authorList>
    </citation>
    <scope>NUCLEOTIDE SEQUENCE [LARGE SCALE GENOMIC DNA]</scope>
    <source>
        <strain evidence="2">JAM81 / FGSC 10211</strain>
    </source>
</reference>
<keyword evidence="2" id="KW-1185">Reference proteome</keyword>
<proteinExistence type="predicted"/>
<dbReference type="GeneID" id="18237643"/>
<name>F4NSU6_BATDJ</name>
<evidence type="ECO:0000313" key="2">
    <source>
        <dbReference type="Proteomes" id="UP000007241"/>
    </source>
</evidence>
<dbReference type="OrthoDB" id="2149467at2759"/>
<sequence length="396" mass="45063">MASVLNLDADVNPVLLNVATKNFHGAIEYILHQRIELTGYFKPQTVDFGFGKLDSDANTALTKLHNSHMTNAISHARIYSILEAIKRFALLRQQFVYILLILFQNIASDPIRLASLMEEITEKLYNEESLKPLGILGEVIGIAVQDHHFQNSVVNFHLGKSLLLKYRGLVRHTINIRSLKTGNLAVIFQKLFKWISVKIALYFFNVIHPRQIASTFLNGRKVHFPDDVEPEYLLPILEYEQIAKPSNVSLIFIPKDNSVYTDGFDLSGEFWARHMANIISILQSHHKFFTQPVKGAASVSRHSTIIANIFGSLWRSSQTHQRRFSGTEYEAAQDNYLGVQNSITFYDRNVDFTYFVCRLDHRVALSIIHSGDGSGWGDLMKLLASRLLMVIEPDMN</sequence>
<dbReference type="Gene3D" id="3.30.450.240">
    <property type="match status" value="1"/>
</dbReference>
<dbReference type="EMBL" id="GL882879">
    <property type="protein sequence ID" value="EGF83856.1"/>
    <property type="molecule type" value="Genomic_DNA"/>
</dbReference>
<dbReference type="HOGENOM" id="CLU_696360_0_0_1"/>
<protein>
    <submittedName>
        <fullName evidence="1">Uncharacterized protein</fullName>
    </submittedName>
</protein>
<dbReference type="InParanoid" id="F4NSU6"/>
<accession>F4NSU6</accession>
<dbReference type="AlphaFoldDB" id="F4NSU6"/>
<dbReference type="Proteomes" id="UP000007241">
    <property type="component" value="Unassembled WGS sequence"/>
</dbReference>
<dbReference type="RefSeq" id="XP_006675276.1">
    <property type="nucleotide sequence ID" value="XM_006675213.1"/>
</dbReference>
<evidence type="ECO:0000313" key="1">
    <source>
        <dbReference type="EMBL" id="EGF83856.1"/>
    </source>
</evidence>
<gene>
    <name evidence="1" type="ORF">BATDEDRAFT_21391</name>
</gene>